<dbReference type="EMBL" id="JBBWUH010000004">
    <property type="protein sequence ID" value="KAK8169538.1"/>
    <property type="molecule type" value="Genomic_DNA"/>
</dbReference>
<evidence type="ECO:0000256" key="1">
    <source>
        <dbReference type="ARBA" id="ARBA00023254"/>
    </source>
</evidence>
<keyword evidence="1" id="KW-0469">Meiosis</keyword>
<dbReference type="PANTHER" id="PTHR40375">
    <property type="entry name" value="SPORULATION-SPECIFIC PROTEIN 22"/>
    <property type="match status" value="1"/>
</dbReference>
<evidence type="ECO:0000313" key="3">
    <source>
        <dbReference type="EMBL" id="KAK8169538.1"/>
    </source>
</evidence>
<feature type="compositionally biased region" description="Low complexity" evidence="2">
    <location>
        <begin position="894"/>
        <end position="911"/>
    </location>
</feature>
<proteinExistence type="predicted"/>
<sequence>MQSGHKVRQAEEKHIASLTSFASTLHRRVHSNLAAPDLPRELQHHIDKFPLSTSPALASKADIFDRHATELWNFSTRILRDEPTSRDESRRKLLCLIRVFAVLLLDSAQTSGRAVKTLDNVIRVLRVALKAAKFCLEKGHLDACTKALERAARWQDEFADQRQDLDSDVREIYDRLTAEYFVLRTAHAWKQSRLDLAEYFYSKSGLDSSHLSPETAEMLADVLFEIGKDLLQKQECEKAVTWLDRAYNVIGEQSMEELTNDASELRLAVLNYLIRAHLKHKRPDAWEKASGLIDVLEMSQGDNMVVSLLRMDLLTSEENPDVVNYHEALDRMMRLVVLTEQNFRTIIHHIHRLMNWSPDLALKTLDDLLYSRLFEHQNKAWIEKAIVTRIWITVESDNQDSIEALFEIFDSVHQNMGEPFSAPATHASQTILWKRIEGNCKQDQHAKAERVARLALHPIFAKSGEQNRAKIARKTIMCATARQDWAAAREIFFQMSEAGRKEPLTRFLMYKVALRDHDRAFAAECLDVVCSQSDTDATILYACVMDAQGADDKQSTILALQRILEKYDYQPPPGVHLPALLRCTARMLVNELEPPNSATDDVMGHLAKLFKGAAAQADKHRLGEGGKRNPVFPHEELEWFSRNSYNVCIKHLASMHPAQLLSILDSCIKFTSLLQTSGGSTGAASSSTPTDIILRLLIAHFIAGSSAVVLARSSDSTPDSINAYARVSQHSKAYRALLLASTSKADLGGSSLSDLFSKRAQLLRHELEAALMSRNWDSLDALFTECLDHDAAQKTGAGGDQAWYAHHLATLADLALNAHAELCKHDSRNGDDDSSALPSTAHHRRRILDVLQRIINASWQVNRSSGSNKSQNDVAHLSRWLRCLFQLSLATPSLSSTSSSSSSPSSSSSSPDTIALSCVHQATAIASSSSSSSPSTAAYPQTELEWLATSSFNRAVDFYCTDDDARCRAWGEAAVRLAGAGRGADKGRLEEVLRRKLAELSLGE</sequence>
<dbReference type="InterPro" id="IPR039057">
    <property type="entry name" value="Spo22/ZIP4"/>
</dbReference>
<evidence type="ECO:0000313" key="4">
    <source>
        <dbReference type="Proteomes" id="UP001456524"/>
    </source>
</evidence>
<dbReference type="Pfam" id="PF08631">
    <property type="entry name" value="SPO22"/>
    <property type="match status" value="1"/>
</dbReference>
<name>A0ABR1XVW9_9PEZI</name>
<organism evidence="3 4">
    <name type="scientific">Phyllosticta citrichinensis</name>
    <dbReference type="NCBI Taxonomy" id="1130410"/>
    <lineage>
        <taxon>Eukaryota</taxon>
        <taxon>Fungi</taxon>
        <taxon>Dikarya</taxon>
        <taxon>Ascomycota</taxon>
        <taxon>Pezizomycotina</taxon>
        <taxon>Dothideomycetes</taxon>
        <taxon>Dothideomycetes incertae sedis</taxon>
        <taxon>Botryosphaeriales</taxon>
        <taxon>Phyllostictaceae</taxon>
        <taxon>Phyllosticta</taxon>
    </lineage>
</organism>
<keyword evidence="4" id="KW-1185">Reference proteome</keyword>
<protein>
    <submittedName>
        <fullName evidence="3">Meiosis protein SPO22/ZIP4 like-domain-containing protein</fullName>
    </submittedName>
</protein>
<feature type="region of interest" description="Disordered" evidence="2">
    <location>
        <begin position="894"/>
        <end position="913"/>
    </location>
</feature>
<evidence type="ECO:0000256" key="2">
    <source>
        <dbReference type="SAM" id="MobiDB-lite"/>
    </source>
</evidence>
<gene>
    <name evidence="3" type="ORF">IWX90DRAFT_485474</name>
</gene>
<reference evidence="3 4" key="1">
    <citation type="journal article" date="2022" name="G3 (Bethesda)">
        <title>Enemy or ally: a genomic approach to elucidate the lifestyle of Phyllosticta citrichinaensis.</title>
        <authorList>
            <person name="Buijs V.A."/>
            <person name="Groenewald J.Z."/>
            <person name="Haridas S."/>
            <person name="LaButti K.M."/>
            <person name="Lipzen A."/>
            <person name="Martin F.M."/>
            <person name="Barry K."/>
            <person name="Grigoriev I.V."/>
            <person name="Crous P.W."/>
            <person name="Seidl M.F."/>
        </authorList>
    </citation>
    <scope>NUCLEOTIDE SEQUENCE [LARGE SCALE GENOMIC DNA]</scope>
    <source>
        <strain evidence="3 4">CBS 129764</strain>
    </source>
</reference>
<dbReference type="PANTHER" id="PTHR40375:SF2">
    <property type="entry name" value="SPORULATION-SPECIFIC PROTEIN 22"/>
    <property type="match status" value="1"/>
</dbReference>
<comment type="caution">
    <text evidence="3">The sequence shown here is derived from an EMBL/GenBank/DDBJ whole genome shotgun (WGS) entry which is preliminary data.</text>
</comment>
<dbReference type="InterPro" id="IPR013940">
    <property type="entry name" value="Spo22/ZIP4/TEX11"/>
</dbReference>
<accession>A0ABR1XVW9</accession>
<dbReference type="Proteomes" id="UP001456524">
    <property type="component" value="Unassembled WGS sequence"/>
</dbReference>